<dbReference type="AlphaFoldDB" id="A0A8H3F7U2"/>
<comment type="caution">
    <text evidence="2">The sequence shown here is derived from an EMBL/GenBank/DDBJ whole genome shotgun (WGS) entry which is preliminary data.</text>
</comment>
<name>A0A8H3F7U2_9LECA</name>
<sequence length="265" mass="30229">MVPVRFDGSISLKEYPYKLESEEGTVPDVCPNAIILEILFRFSSGIWQWSLNRFQHEQEFIDIFTAAFSGSFRYNPSTTTYEDEEYEKGEEAETQAIRKNLRKQPRTNRKAERETEKAHQRAVRRATKEAMKEATKEAMQEAMRSRIYMLQVNNAFYSSGSVPAETLHTAEAASTVEVMKHIISETAMETNIETEDSEPIEEIIASEPGLRMIATPTPTAEITRSIAAVEEETYDENIYVEEQVPSPCHCPGSRPCKFRSIAPRQ</sequence>
<proteinExistence type="predicted"/>
<accession>A0A8H3F7U2</accession>
<dbReference type="Proteomes" id="UP000664521">
    <property type="component" value="Unassembled WGS sequence"/>
</dbReference>
<reference evidence="2" key="1">
    <citation type="submission" date="2021-03" db="EMBL/GenBank/DDBJ databases">
        <authorList>
            <person name="Tagirdzhanova G."/>
        </authorList>
    </citation>
    <scope>NUCLEOTIDE SEQUENCE</scope>
</reference>
<keyword evidence="3" id="KW-1185">Reference proteome</keyword>
<dbReference type="EMBL" id="CAJPDS010000022">
    <property type="protein sequence ID" value="CAF9918629.1"/>
    <property type="molecule type" value="Genomic_DNA"/>
</dbReference>
<evidence type="ECO:0000313" key="3">
    <source>
        <dbReference type="Proteomes" id="UP000664521"/>
    </source>
</evidence>
<gene>
    <name evidence="2" type="ORF">HETSPECPRED_003818</name>
</gene>
<feature type="region of interest" description="Disordered" evidence="1">
    <location>
        <begin position="100"/>
        <end position="119"/>
    </location>
</feature>
<evidence type="ECO:0000313" key="2">
    <source>
        <dbReference type="EMBL" id="CAF9918629.1"/>
    </source>
</evidence>
<feature type="compositionally biased region" description="Basic and acidic residues" evidence="1">
    <location>
        <begin position="109"/>
        <end position="119"/>
    </location>
</feature>
<protein>
    <submittedName>
        <fullName evidence="2">Uncharacterized protein</fullName>
    </submittedName>
</protein>
<evidence type="ECO:0000256" key="1">
    <source>
        <dbReference type="SAM" id="MobiDB-lite"/>
    </source>
</evidence>
<organism evidence="2 3">
    <name type="scientific">Heterodermia speciosa</name>
    <dbReference type="NCBI Taxonomy" id="116794"/>
    <lineage>
        <taxon>Eukaryota</taxon>
        <taxon>Fungi</taxon>
        <taxon>Dikarya</taxon>
        <taxon>Ascomycota</taxon>
        <taxon>Pezizomycotina</taxon>
        <taxon>Lecanoromycetes</taxon>
        <taxon>OSLEUM clade</taxon>
        <taxon>Lecanoromycetidae</taxon>
        <taxon>Caliciales</taxon>
        <taxon>Physciaceae</taxon>
        <taxon>Heterodermia</taxon>
    </lineage>
</organism>